<comment type="caution">
    <text evidence="1">The sequence shown here is derived from an EMBL/GenBank/DDBJ whole genome shotgun (WGS) entry which is preliminary data.</text>
</comment>
<dbReference type="InParanoid" id="A0A419PKW0"/>
<dbReference type="Proteomes" id="UP000286415">
    <property type="component" value="Unassembled WGS sequence"/>
</dbReference>
<dbReference type="AlphaFoldDB" id="A0A419PKW0"/>
<organism evidence="1 2">
    <name type="scientific">Clonorchis sinensis</name>
    <name type="common">Chinese liver fluke</name>
    <dbReference type="NCBI Taxonomy" id="79923"/>
    <lineage>
        <taxon>Eukaryota</taxon>
        <taxon>Metazoa</taxon>
        <taxon>Spiralia</taxon>
        <taxon>Lophotrochozoa</taxon>
        <taxon>Platyhelminthes</taxon>
        <taxon>Trematoda</taxon>
        <taxon>Digenea</taxon>
        <taxon>Opisthorchiida</taxon>
        <taxon>Opisthorchiata</taxon>
        <taxon>Opisthorchiidae</taxon>
        <taxon>Clonorchis</taxon>
    </lineage>
</organism>
<keyword evidence="2" id="KW-1185">Reference proteome</keyword>
<protein>
    <submittedName>
        <fullName evidence="1">Uncharacterized protein</fullName>
    </submittedName>
</protein>
<name>A0A419PKW0_CLOSI</name>
<accession>A0A419PKW0</accession>
<sequence length="251" mass="28819">MLLDMQSLLTNQGEALEFVLSSTFLGSCIVLFHNVTDKVSERICKIRIAFTNSRHLWPQSGISLNIKGRVHQATVRAVLLNGSAELRRLQVFDNRCLRTVARVGWCRRIRNGAIRSRVLDCATATSNEECVQHQKLRWLKRVLRVPNHRSPKRVMFLCKFRVADYETFGCCRCYSHSKTGTARSPNAPVWRGCKLWLLVDISSVHVISFYTDYLNECLEVFVLTIFLAHHNYVDDVVRTSKQTGGKTFEQL</sequence>
<gene>
    <name evidence="1" type="ORF">CSKR_100734</name>
</gene>
<dbReference type="PANTHER" id="PTHR47027:SF25">
    <property type="entry name" value="REVERSE TRANSCRIPTASE DOMAIN-CONTAINING PROTEIN"/>
    <property type="match status" value="1"/>
</dbReference>
<proteinExistence type="predicted"/>
<dbReference type="PANTHER" id="PTHR47027">
    <property type="entry name" value="REVERSE TRANSCRIPTASE DOMAIN-CONTAINING PROTEIN"/>
    <property type="match status" value="1"/>
</dbReference>
<reference evidence="1 2" key="1">
    <citation type="journal article" date="2018" name="Biotechnol. Adv.">
        <title>Improved genomic resources and new bioinformatic workflow for the carcinogenic parasite Clonorchis sinensis: Biotechnological implications.</title>
        <authorList>
            <person name="Wang D."/>
            <person name="Korhonen P.K."/>
            <person name="Gasser R.B."/>
            <person name="Young N.D."/>
        </authorList>
    </citation>
    <scope>NUCLEOTIDE SEQUENCE [LARGE SCALE GENOMIC DNA]</scope>
    <source>
        <strain evidence="1">Cs-k2</strain>
    </source>
</reference>
<evidence type="ECO:0000313" key="2">
    <source>
        <dbReference type="Proteomes" id="UP000286415"/>
    </source>
</evidence>
<dbReference type="EMBL" id="NIRI02000056">
    <property type="protein sequence ID" value="KAG5444628.1"/>
    <property type="molecule type" value="Genomic_DNA"/>
</dbReference>
<dbReference type="OrthoDB" id="10493504at2759"/>
<reference evidence="1 2" key="2">
    <citation type="journal article" date="2021" name="Genomics">
        <title>High-quality reference genome for Clonorchis sinensis.</title>
        <authorList>
            <person name="Young N.D."/>
            <person name="Stroehlein A.J."/>
            <person name="Kinkar L."/>
            <person name="Wang T."/>
            <person name="Sohn W.M."/>
            <person name="Chang B.C.H."/>
            <person name="Kaur P."/>
            <person name="Weisz D."/>
            <person name="Dudchenko O."/>
            <person name="Aiden E.L."/>
            <person name="Korhonen P.K."/>
            <person name="Gasser R.B."/>
        </authorList>
    </citation>
    <scope>NUCLEOTIDE SEQUENCE [LARGE SCALE GENOMIC DNA]</scope>
    <source>
        <strain evidence="1">Cs-k2</strain>
    </source>
</reference>
<evidence type="ECO:0000313" key="1">
    <source>
        <dbReference type="EMBL" id="KAG5444628.1"/>
    </source>
</evidence>